<dbReference type="AlphaFoldDB" id="A0AAV3T6X7"/>
<dbReference type="RefSeq" id="WP_343772686.1">
    <property type="nucleotide sequence ID" value="NZ_BAAADV010000001.1"/>
</dbReference>
<dbReference type="EMBL" id="BAAADV010000001">
    <property type="protein sequence ID" value="GAA0665971.1"/>
    <property type="molecule type" value="Genomic_DNA"/>
</dbReference>
<sequence length="138" mass="15073">MHADGFLAPESAADAREAYESVGPGAQVVVKEVAKAMELDAEEYDERVNADVIETARDAMFASLLEVRVGTSEEFEEWAEHYDGEVDVLGAEHVDNVAWHAGPDGEAVAATFQDEETAAVGTLRRQAYGRIYREIIAE</sequence>
<reference evidence="1 2" key="1">
    <citation type="journal article" date="2019" name="Int. J. Syst. Evol. Microbiol.">
        <title>The Global Catalogue of Microorganisms (GCM) 10K type strain sequencing project: providing services to taxonomists for standard genome sequencing and annotation.</title>
        <authorList>
            <consortium name="The Broad Institute Genomics Platform"/>
            <consortium name="The Broad Institute Genome Sequencing Center for Infectious Disease"/>
            <person name="Wu L."/>
            <person name="Ma J."/>
        </authorList>
    </citation>
    <scope>NUCLEOTIDE SEQUENCE [LARGE SCALE GENOMIC DNA]</scope>
    <source>
        <strain evidence="1 2">JCM 16328</strain>
    </source>
</reference>
<accession>A0AAV3T6X7</accession>
<comment type="caution">
    <text evidence="1">The sequence shown here is derived from an EMBL/GenBank/DDBJ whole genome shotgun (WGS) entry which is preliminary data.</text>
</comment>
<evidence type="ECO:0000313" key="1">
    <source>
        <dbReference type="EMBL" id="GAA0665971.1"/>
    </source>
</evidence>
<name>A0AAV3T6X7_9EURY</name>
<dbReference type="Pfam" id="PF19125">
    <property type="entry name" value="DUF5809"/>
    <property type="match status" value="1"/>
</dbReference>
<evidence type="ECO:0000313" key="2">
    <source>
        <dbReference type="Proteomes" id="UP001500420"/>
    </source>
</evidence>
<dbReference type="Proteomes" id="UP001500420">
    <property type="component" value="Unassembled WGS sequence"/>
</dbReference>
<proteinExistence type="predicted"/>
<protein>
    <submittedName>
        <fullName evidence="1">Uncharacterized protein</fullName>
    </submittedName>
</protein>
<gene>
    <name evidence="1" type="ORF">GCM10009020_08930</name>
</gene>
<organism evidence="1 2">
    <name type="scientific">Natronoarchaeum mannanilyticum</name>
    <dbReference type="NCBI Taxonomy" id="926360"/>
    <lineage>
        <taxon>Archaea</taxon>
        <taxon>Methanobacteriati</taxon>
        <taxon>Methanobacteriota</taxon>
        <taxon>Stenosarchaea group</taxon>
        <taxon>Halobacteria</taxon>
        <taxon>Halobacteriales</taxon>
        <taxon>Natronoarchaeaceae</taxon>
    </lineage>
</organism>
<keyword evidence="2" id="KW-1185">Reference proteome</keyword>
<dbReference type="InterPro" id="IPR043832">
    <property type="entry name" value="DUF5809"/>
</dbReference>